<evidence type="ECO:0000313" key="4">
    <source>
        <dbReference type="EMBL" id="MBK4715893.1"/>
    </source>
</evidence>
<keyword evidence="1" id="KW-1003">Cell membrane</keyword>
<sequence length="336" mass="37227">MTHSIPAAGTRPVAEPPGAPPDSGNQSLTPAQRTILERLITRIVALSQAQSAEIWAGMKHDLGIKNDRPLLAQHFPAAEQNLNQRLNHAQQRHAVRQTLQQLTGQLQYGNNRQAVSDYIRSRFGHTVLSQLTHAQLKSVLALLQNNQLAIPQPQQRPATDRPMQPAEHNALNQLAGKLAAATGESNKLIWQSMLELSGVKGGEALPARHYSVLSTWLTARLTLSQQAAPSLQTLQAALKQPLENNEWRELTHYAQQHHHAAPQTILTAPQVQDILNHLFLKRIERSGSSTPPQPEHIQPVWAPFIPVIEQLKTLSNRPAIGLIALLLFIALLWILF</sequence>
<keyword evidence="1" id="KW-0997">Cell inner membrane</keyword>
<comment type="similarity">
    <text evidence="1">Belongs to the flk family.</text>
</comment>
<keyword evidence="5" id="KW-1185">Reference proteome</keyword>
<gene>
    <name evidence="4" type="primary">flk</name>
    <name evidence="4" type="ORF">JJB97_11245</name>
</gene>
<dbReference type="GO" id="GO:0005886">
    <property type="term" value="C:plasma membrane"/>
    <property type="evidence" value="ECO:0007669"/>
    <property type="project" value="UniProtKB-SubCell"/>
</dbReference>
<evidence type="ECO:0000313" key="5">
    <source>
        <dbReference type="Proteomes" id="UP000659047"/>
    </source>
</evidence>
<keyword evidence="1 3" id="KW-0472">Membrane</keyword>
<dbReference type="InterPro" id="IPR023597">
    <property type="entry name" value="Flagellar_regulator_Flk"/>
</dbReference>
<keyword evidence="3" id="KW-1133">Transmembrane helix</keyword>
<name>A0A8K0XXP5_9ENTR</name>
<evidence type="ECO:0000256" key="1">
    <source>
        <dbReference type="PIRNR" id="PIRNR020588"/>
    </source>
</evidence>
<keyword evidence="4" id="KW-0282">Flagellum</keyword>
<comment type="function">
    <text evidence="1">Acts as a regulator of flagellar gene expression by modulating the protein level of the anti sigma factor FlgM upon sensing ring completion or hook elongation. Flk could inhibit FlgM secretion by acting as a braking system for the flagellar-associated type III secretion system.</text>
</comment>
<keyword evidence="3" id="KW-0812">Transmembrane</keyword>
<comment type="subcellular location">
    <subcellularLocation>
        <location evidence="1">Cell inner membrane</location>
        <topology evidence="1">Single-pass membrane protein</topology>
    </subcellularLocation>
</comment>
<dbReference type="GO" id="GO:0010468">
    <property type="term" value="P:regulation of gene expression"/>
    <property type="evidence" value="ECO:0007669"/>
    <property type="project" value="InterPro"/>
</dbReference>
<dbReference type="Proteomes" id="UP000659047">
    <property type="component" value="Unassembled WGS sequence"/>
</dbReference>
<keyword evidence="4" id="KW-0969">Cilium</keyword>
<feature type="transmembrane region" description="Helical" evidence="3">
    <location>
        <begin position="318"/>
        <end position="335"/>
    </location>
</feature>
<evidence type="ECO:0000256" key="3">
    <source>
        <dbReference type="SAM" id="Phobius"/>
    </source>
</evidence>
<keyword evidence="4" id="KW-0966">Cell projection</keyword>
<dbReference type="PIRSF" id="PIRSF020588">
    <property type="entry name" value="Flk"/>
    <property type="match status" value="1"/>
</dbReference>
<organism evidence="4 5">
    <name type="scientific">Tenebrionibacter intestinalis</name>
    <dbReference type="NCBI Taxonomy" id="2799638"/>
    <lineage>
        <taxon>Bacteria</taxon>
        <taxon>Pseudomonadati</taxon>
        <taxon>Pseudomonadota</taxon>
        <taxon>Gammaproteobacteria</taxon>
        <taxon>Enterobacterales</taxon>
        <taxon>Enterobacteriaceae</taxon>
        <taxon>Tenebrionibacter/Tenebrionicola group</taxon>
        <taxon>Tenebrionibacter</taxon>
    </lineage>
</organism>
<accession>A0A8K0XXP5</accession>
<dbReference type="RefSeq" id="WP_238714114.1">
    <property type="nucleotide sequence ID" value="NZ_JAEPBH010000027.1"/>
</dbReference>
<dbReference type="AlphaFoldDB" id="A0A8K0XXP5"/>
<protein>
    <recommendedName>
        <fullName evidence="1">Flagellar regulator flk</fullName>
    </recommendedName>
    <alternativeName>
        <fullName evidence="1">Fluke</fullName>
    </alternativeName>
</protein>
<proteinExistence type="inferred from homology"/>
<evidence type="ECO:0000256" key="2">
    <source>
        <dbReference type="SAM" id="MobiDB-lite"/>
    </source>
</evidence>
<dbReference type="NCBIfam" id="NF007987">
    <property type="entry name" value="PRK10715.1"/>
    <property type="match status" value="1"/>
</dbReference>
<dbReference type="EMBL" id="JAEPBH010000027">
    <property type="protein sequence ID" value="MBK4715893.1"/>
    <property type="molecule type" value="Genomic_DNA"/>
</dbReference>
<comment type="caution">
    <text evidence="4">The sequence shown here is derived from an EMBL/GenBank/DDBJ whole genome shotgun (WGS) entry which is preliminary data.</text>
</comment>
<feature type="region of interest" description="Disordered" evidence="2">
    <location>
        <begin position="1"/>
        <end position="28"/>
    </location>
</feature>
<reference evidence="4" key="1">
    <citation type="submission" date="2021-01" db="EMBL/GenBank/DDBJ databases">
        <title>Intestinitalea alba gen. nov., sp. nov., a novel genus of the family Enterobacteriaceae, isolated from the gut of the plastic-eating mealworm Tenebrio molitor L.</title>
        <authorList>
            <person name="Yang Y."/>
        </authorList>
    </citation>
    <scope>NUCLEOTIDE SEQUENCE</scope>
    <source>
        <strain evidence="4">BIT-L3</strain>
    </source>
</reference>